<feature type="compositionally biased region" description="Low complexity" evidence="1">
    <location>
        <begin position="72"/>
        <end position="95"/>
    </location>
</feature>
<dbReference type="EMBL" id="KN840456">
    <property type="protein sequence ID" value="KIP10300.1"/>
    <property type="molecule type" value="Genomic_DNA"/>
</dbReference>
<feature type="region of interest" description="Disordered" evidence="1">
    <location>
        <begin position="72"/>
        <end position="130"/>
    </location>
</feature>
<feature type="compositionally biased region" description="Low complexity" evidence="1">
    <location>
        <begin position="115"/>
        <end position="130"/>
    </location>
</feature>
<protein>
    <submittedName>
        <fullName evidence="3">Uncharacterized protein</fullName>
    </submittedName>
</protein>
<reference evidence="3 4" key="1">
    <citation type="journal article" date="2014" name="PLoS Genet.">
        <title>Analysis of the Phlebiopsis gigantea genome, transcriptome and secretome provides insight into its pioneer colonization strategies of wood.</title>
        <authorList>
            <person name="Hori C."/>
            <person name="Ishida T."/>
            <person name="Igarashi K."/>
            <person name="Samejima M."/>
            <person name="Suzuki H."/>
            <person name="Master E."/>
            <person name="Ferreira P."/>
            <person name="Ruiz-Duenas F.J."/>
            <person name="Held B."/>
            <person name="Canessa P."/>
            <person name="Larrondo L.F."/>
            <person name="Schmoll M."/>
            <person name="Druzhinina I.S."/>
            <person name="Kubicek C.P."/>
            <person name="Gaskell J.A."/>
            <person name="Kersten P."/>
            <person name="St John F."/>
            <person name="Glasner J."/>
            <person name="Sabat G."/>
            <person name="Splinter BonDurant S."/>
            <person name="Syed K."/>
            <person name="Yadav J."/>
            <person name="Mgbeahuruike A.C."/>
            <person name="Kovalchuk A."/>
            <person name="Asiegbu F.O."/>
            <person name="Lackner G."/>
            <person name="Hoffmeister D."/>
            <person name="Rencoret J."/>
            <person name="Gutierrez A."/>
            <person name="Sun H."/>
            <person name="Lindquist E."/>
            <person name="Barry K."/>
            <person name="Riley R."/>
            <person name="Grigoriev I.V."/>
            <person name="Henrissat B."/>
            <person name="Kues U."/>
            <person name="Berka R.M."/>
            <person name="Martinez A.T."/>
            <person name="Covert S.F."/>
            <person name="Blanchette R.A."/>
            <person name="Cullen D."/>
        </authorList>
    </citation>
    <scope>NUCLEOTIDE SEQUENCE [LARGE SCALE GENOMIC DNA]</scope>
    <source>
        <strain evidence="3 4">11061_1 CR5-6</strain>
    </source>
</reference>
<keyword evidence="4" id="KW-1185">Reference proteome</keyword>
<evidence type="ECO:0000313" key="3">
    <source>
        <dbReference type="EMBL" id="KIP10300.1"/>
    </source>
</evidence>
<gene>
    <name evidence="3" type="ORF">PHLGIDRAFT_249890</name>
</gene>
<feature type="compositionally biased region" description="Polar residues" evidence="1">
    <location>
        <begin position="159"/>
        <end position="174"/>
    </location>
</feature>
<feature type="transmembrane region" description="Helical" evidence="2">
    <location>
        <begin position="231"/>
        <end position="252"/>
    </location>
</feature>
<keyword evidence="2" id="KW-0812">Transmembrane</keyword>
<sequence>MKSREEVLREAHARLCAADAAFIQAIRELKDQMDTVMNSSQMDAGGACIEPVRDRRVYVSRTQQCLAPLPRLQLTLPQPTPSQPALSQSASSQPIPSQPIPSQPIPSQPIPSQPIPSQLAPSAAPSRPLPTHLALSQHNITHQTLCQSPLPEIAPSRPTVAQPTPSQPASNSHFSAPHQPAPSLMHSRPSQSTEMYMVAVSFVVGACLIVCIAVCAAPLQDGSLVKQAFNFGLAVLVVSGLELAFILAKIAFLRVVY</sequence>
<feature type="region of interest" description="Disordered" evidence="1">
    <location>
        <begin position="151"/>
        <end position="188"/>
    </location>
</feature>
<dbReference type="HOGENOM" id="CLU_1082240_0_0_1"/>
<evidence type="ECO:0000256" key="1">
    <source>
        <dbReference type="SAM" id="MobiDB-lite"/>
    </source>
</evidence>
<evidence type="ECO:0000256" key="2">
    <source>
        <dbReference type="SAM" id="Phobius"/>
    </source>
</evidence>
<feature type="transmembrane region" description="Helical" evidence="2">
    <location>
        <begin position="195"/>
        <end position="219"/>
    </location>
</feature>
<keyword evidence="2" id="KW-1133">Transmembrane helix</keyword>
<name>A0A0C3SE94_PHLG1</name>
<dbReference type="Proteomes" id="UP000053257">
    <property type="component" value="Unassembled WGS sequence"/>
</dbReference>
<organism evidence="3 4">
    <name type="scientific">Phlebiopsis gigantea (strain 11061_1 CR5-6)</name>
    <name type="common">White-rot fungus</name>
    <name type="synonym">Peniophora gigantea</name>
    <dbReference type="NCBI Taxonomy" id="745531"/>
    <lineage>
        <taxon>Eukaryota</taxon>
        <taxon>Fungi</taxon>
        <taxon>Dikarya</taxon>
        <taxon>Basidiomycota</taxon>
        <taxon>Agaricomycotina</taxon>
        <taxon>Agaricomycetes</taxon>
        <taxon>Polyporales</taxon>
        <taxon>Phanerochaetaceae</taxon>
        <taxon>Phlebiopsis</taxon>
    </lineage>
</organism>
<feature type="compositionally biased region" description="Pro residues" evidence="1">
    <location>
        <begin position="96"/>
        <end position="114"/>
    </location>
</feature>
<accession>A0A0C3SE94</accession>
<evidence type="ECO:0000313" key="4">
    <source>
        <dbReference type="Proteomes" id="UP000053257"/>
    </source>
</evidence>
<proteinExistence type="predicted"/>
<dbReference type="AlphaFoldDB" id="A0A0C3SE94"/>
<keyword evidence="2" id="KW-0472">Membrane</keyword>